<dbReference type="Proteomes" id="UP000073492">
    <property type="component" value="Unassembled WGS sequence"/>
</dbReference>
<evidence type="ECO:0000256" key="4">
    <source>
        <dbReference type="ARBA" id="ARBA00023136"/>
    </source>
</evidence>
<dbReference type="OrthoDB" id="2985014at2759"/>
<gene>
    <name evidence="7" type="ORF">AC579_5359</name>
</gene>
<name>A0A139IT82_9PEZI</name>
<dbReference type="SUPFAM" id="SSF103473">
    <property type="entry name" value="MFS general substrate transporter"/>
    <property type="match status" value="1"/>
</dbReference>
<feature type="transmembrane region" description="Helical" evidence="6">
    <location>
        <begin position="27"/>
        <end position="48"/>
    </location>
</feature>
<feature type="transmembrane region" description="Helical" evidence="6">
    <location>
        <begin position="129"/>
        <end position="147"/>
    </location>
</feature>
<dbReference type="PANTHER" id="PTHR23501:SF199">
    <property type="entry name" value="MFS EFFLUX TRANSPORTER INPD-RELATED"/>
    <property type="match status" value="1"/>
</dbReference>
<evidence type="ECO:0000256" key="3">
    <source>
        <dbReference type="ARBA" id="ARBA00022989"/>
    </source>
</evidence>
<proteinExistence type="predicted"/>
<evidence type="ECO:0000256" key="2">
    <source>
        <dbReference type="ARBA" id="ARBA00022692"/>
    </source>
</evidence>
<feature type="transmembrane region" description="Helical" evidence="6">
    <location>
        <begin position="60"/>
        <end position="84"/>
    </location>
</feature>
<dbReference type="PANTHER" id="PTHR23501">
    <property type="entry name" value="MAJOR FACILITATOR SUPERFAMILY"/>
    <property type="match status" value="1"/>
</dbReference>
<evidence type="ECO:0008006" key="9">
    <source>
        <dbReference type="Google" id="ProtNLM"/>
    </source>
</evidence>
<dbReference type="InterPro" id="IPR036259">
    <property type="entry name" value="MFS_trans_sf"/>
</dbReference>
<accession>A0A139IT82</accession>
<keyword evidence="2 6" id="KW-0812">Transmembrane</keyword>
<evidence type="ECO:0000256" key="1">
    <source>
        <dbReference type="ARBA" id="ARBA00004141"/>
    </source>
</evidence>
<dbReference type="AlphaFoldDB" id="A0A139IT82"/>
<dbReference type="GO" id="GO:0005886">
    <property type="term" value="C:plasma membrane"/>
    <property type="evidence" value="ECO:0007669"/>
    <property type="project" value="TreeGrafter"/>
</dbReference>
<sequence>MVFASITMSIAAGLITTFDTHTSLARLILYTGVFGLGYGVGSTGPTTAIQTVFSDEDVSIGLAILLFASAFGPAVMLSTAQVIFTSQLQDFLSGQIAVDGRGLTDLVKHAPHDSMDEVLLGIDRSIVHTWYLVIALACATFLGSLGFEWKSVKRDDPHVVQERNESAAKGDAEARKGTGAL</sequence>
<feature type="region of interest" description="Disordered" evidence="5">
    <location>
        <begin position="158"/>
        <end position="181"/>
    </location>
</feature>
<keyword evidence="8" id="KW-1185">Reference proteome</keyword>
<comment type="caution">
    <text evidence="7">The sequence shown here is derived from an EMBL/GenBank/DDBJ whole genome shotgun (WGS) entry which is preliminary data.</text>
</comment>
<keyword evidence="4 6" id="KW-0472">Membrane</keyword>
<dbReference type="GO" id="GO:0022857">
    <property type="term" value="F:transmembrane transporter activity"/>
    <property type="evidence" value="ECO:0007669"/>
    <property type="project" value="TreeGrafter"/>
</dbReference>
<keyword evidence="3 6" id="KW-1133">Transmembrane helix</keyword>
<reference evidence="7 8" key="1">
    <citation type="submission" date="2015-07" db="EMBL/GenBank/DDBJ databases">
        <title>Comparative genomics of the Sigatoka disease complex on banana suggests a link between parallel evolutionary changes in Pseudocercospora fijiensis and Pseudocercospora eumusae and increased virulence on the banana host.</title>
        <authorList>
            <person name="Chang T.-C."/>
            <person name="Salvucci A."/>
            <person name="Crous P.W."/>
            <person name="Stergiopoulos I."/>
        </authorList>
    </citation>
    <scope>NUCLEOTIDE SEQUENCE [LARGE SCALE GENOMIC DNA]</scope>
    <source>
        <strain evidence="7 8">CBS 116634</strain>
    </source>
</reference>
<organism evidence="7 8">
    <name type="scientific">Pseudocercospora musae</name>
    <dbReference type="NCBI Taxonomy" id="113226"/>
    <lineage>
        <taxon>Eukaryota</taxon>
        <taxon>Fungi</taxon>
        <taxon>Dikarya</taxon>
        <taxon>Ascomycota</taxon>
        <taxon>Pezizomycotina</taxon>
        <taxon>Dothideomycetes</taxon>
        <taxon>Dothideomycetidae</taxon>
        <taxon>Mycosphaerellales</taxon>
        <taxon>Mycosphaerellaceae</taxon>
        <taxon>Pseudocercospora</taxon>
    </lineage>
</organism>
<evidence type="ECO:0000313" key="8">
    <source>
        <dbReference type="Proteomes" id="UP000073492"/>
    </source>
</evidence>
<evidence type="ECO:0000256" key="6">
    <source>
        <dbReference type="SAM" id="Phobius"/>
    </source>
</evidence>
<comment type="subcellular location">
    <subcellularLocation>
        <location evidence="1">Membrane</location>
        <topology evidence="1">Multi-pass membrane protein</topology>
    </subcellularLocation>
</comment>
<evidence type="ECO:0000313" key="7">
    <source>
        <dbReference type="EMBL" id="KXT17850.1"/>
    </source>
</evidence>
<protein>
    <recommendedName>
        <fullName evidence="9">Major facilitator superfamily (MFS) profile domain-containing protein</fullName>
    </recommendedName>
</protein>
<dbReference type="EMBL" id="LFZO01000014">
    <property type="protein sequence ID" value="KXT17850.1"/>
    <property type="molecule type" value="Genomic_DNA"/>
</dbReference>
<evidence type="ECO:0000256" key="5">
    <source>
        <dbReference type="SAM" id="MobiDB-lite"/>
    </source>
</evidence>